<evidence type="ECO:0000313" key="3">
    <source>
        <dbReference type="WBParaSite" id="PSAMB.scaffold319size56836.g4731.t1"/>
    </source>
</evidence>
<proteinExistence type="predicted"/>
<accession>A0A914W529</accession>
<dbReference type="AlphaFoldDB" id="A0A914W529"/>
<protein>
    <submittedName>
        <fullName evidence="3">Uncharacterized protein</fullName>
    </submittedName>
</protein>
<dbReference type="Proteomes" id="UP000887566">
    <property type="component" value="Unplaced"/>
</dbReference>
<feature type="region of interest" description="Disordered" evidence="1">
    <location>
        <begin position="68"/>
        <end position="108"/>
    </location>
</feature>
<evidence type="ECO:0000256" key="1">
    <source>
        <dbReference type="SAM" id="MobiDB-lite"/>
    </source>
</evidence>
<evidence type="ECO:0000313" key="2">
    <source>
        <dbReference type="Proteomes" id="UP000887566"/>
    </source>
</evidence>
<organism evidence="2 3">
    <name type="scientific">Plectus sambesii</name>
    <dbReference type="NCBI Taxonomy" id="2011161"/>
    <lineage>
        <taxon>Eukaryota</taxon>
        <taxon>Metazoa</taxon>
        <taxon>Ecdysozoa</taxon>
        <taxon>Nematoda</taxon>
        <taxon>Chromadorea</taxon>
        <taxon>Plectida</taxon>
        <taxon>Plectina</taxon>
        <taxon>Plectoidea</taxon>
        <taxon>Plectidae</taxon>
        <taxon>Plectus</taxon>
    </lineage>
</organism>
<keyword evidence="2" id="KW-1185">Reference proteome</keyword>
<name>A0A914W529_9BILA</name>
<sequence>MCTNGARRRAEEHAGMHATGRRLALSIFAAWRTRGRRAIARPSRPGRRRCRRLRLSLAEFTFEDRPEAATGGRLLTAEQAKSPPNTYNKSGSVSTPTVHTSAFPIKRH</sequence>
<dbReference type="WBParaSite" id="PSAMB.scaffold319size56836.g4731.t1">
    <property type="protein sequence ID" value="PSAMB.scaffold319size56836.g4731.t1"/>
    <property type="gene ID" value="PSAMB.scaffold319size56836.g4731"/>
</dbReference>
<feature type="compositionally biased region" description="Polar residues" evidence="1">
    <location>
        <begin position="82"/>
        <end position="100"/>
    </location>
</feature>
<reference evidence="3" key="1">
    <citation type="submission" date="2022-11" db="UniProtKB">
        <authorList>
            <consortium name="WormBaseParasite"/>
        </authorList>
    </citation>
    <scope>IDENTIFICATION</scope>
</reference>